<feature type="compositionally biased region" description="Pro residues" evidence="5">
    <location>
        <begin position="170"/>
        <end position="181"/>
    </location>
</feature>
<feature type="compositionally biased region" description="Pro residues" evidence="5">
    <location>
        <begin position="191"/>
        <end position="206"/>
    </location>
</feature>
<evidence type="ECO:0000313" key="8">
    <source>
        <dbReference type="Proteomes" id="UP001176521"/>
    </source>
</evidence>
<feature type="compositionally biased region" description="Low complexity" evidence="5">
    <location>
        <begin position="750"/>
        <end position="760"/>
    </location>
</feature>
<keyword evidence="4" id="KW-0067">ATP-binding</keyword>
<dbReference type="InterPro" id="IPR051409">
    <property type="entry name" value="Atypical_kinase_ADCK"/>
</dbReference>
<dbReference type="GO" id="GO:0006744">
    <property type="term" value="P:ubiquinone biosynthetic process"/>
    <property type="evidence" value="ECO:0007669"/>
    <property type="project" value="TreeGrafter"/>
</dbReference>
<proteinExistence type="inferred from homology"/>
<comment type="caution">
    <text evidence="7">The sequence shown here is derived from an EMBL/GenBank/DDBJ whole genome shotgun (WGS) entry which is preliminary data.</text>
</comment>
<dbReference type="InterPro" id="IPR004147">
    <property type="entry name" value="ABC1_dom"/>
</dbReference>
<feature type="compositionally biased region" description="Low complexity" evidence="5">
    <location>
        <begin position="59"/>
        <end position="69"/>
    </location>
</feature>
<evidence type="ECO:0000256" key="4">
    <source>
        <dbReference type="ARBA" id="ARBA00022840"/>
    </source>
</evidence>
<evidence type="ECO:0000256" key="3">
    <source>
        <dbReference type="ARBA" id="ARBA00022741"/>
    </source>
</evidence>
<dbReference type="SUPFAM" id="SSF56112">
    <property type="entry name" value="Protein kinase-like (PK-like)"/>
    <property type="match status" value="1"/>
</dbReference>
<evidence type="ECO:0000259" key="6">
    <source>
        <dbReference type="Pfam" id="PF03109"/>
    </source>
</evidence>
<keyword evidence="3" id="KW-0547">Nucleotide-binding</keyword>
<feature type="compositionally biased region" description="Low complexity" evidence="5">
    <location>
        <begin position="26"/>
        <end position="46"/>
    </location>
</feature>
<accession>A0AAN6G4N6</accession>
<feature type="region of interest" description="Disordered" evidence="5">
    <location>
        <begin position="804"/>
        <end position="824"/>
    </location>
</feature>
<feature type="compositionally biased region" description="Gly residues" evidence="5">
    <location>
        <begin position="761"/>
        <end position="773"/>
    </location>
</feature>
<evidence type="ECO:0000256" key="5">
    <source>
        <dbReference type="SAM" id="MobiDB-lite"/>
    </source>
</evidence>
<feature type="region of interest" description="Disordered" evidence="5">
    <location>
        <begin position="744"/>
        <end position="790"/>
    </location>
</feature>
<organism evidence="7 8">
    <name type="scientific">Tilletia horrida</name>
    <dbReference type="NCBI Taxonomy" id="155126"/>
    <lineage>
        <taxon>Eukaryota</taxon>
        <taxon>Fungi</taxon>
        <taxon>Dikarya</taxon>
        <taxon>Basidiomycota</taxon>
        <taxon>Ustilaginomycotina</taxon>
        <taxon>Exobasidiomycetes</taxon>
        <taxon>Tilletiales</taxon>
        <taxon>Tilletiaceae</taxon>
        <taxon>Tilletia</taxon>
    </lineage>
</organism>
<evidence type="ECO:0000256" key="1">
    <source>
        <dbReference type="ARBA" id="ARBA00009670"/>
    </source>
</evidence>
<dbReference type="EMBL" id="JAPDMQ010000780">
    <property type="protein sequence ID" value="KAK0520551.1"/>
    <property type="molecule type" value="Genomic_DNA"/>
</dbReference>
<feature type="compositionally biased region" description="Polar residues" evidence="5">
    <location>
        <begin position="48"/>
        <end position="58"/>
    </location>
</feature>
<evidence type="ECO:0000313" key="7">
    <source>
        <dbReference type="EMBL" id="KAK0520551.1"/>
    </source>
</evidence>
<sequence length="908" mass="97135">MRGQLLRGLAEAASVAASLTKIAVEASRSGSASAGASAQRSTAAASKTVRSTPRPWSTQRPAQAEQQQQRYEDASLEQDVAVEQHELIDESISSSNARRNIFSGEPVQMRTVTPEPTPEPVPVAPPPAPLVQEKRVQSAPAPALAPRPPTAPQSELRVESSPSPAAATPAPEPAPPRPKLAPKPVTVAEVPPEPPLSPSEPKPSVAPSPSTTSADAKADEYDPENIPRAAPLRAAKVPSSRLGRLMHYGSLGAGLAWGAAGSFLSGGGAGSSGGNAFMGEANLRRLVDKLSTMRGAALKMGQFMSIQDSNMLPPELEEVLLRVQNSANYMPEWQMEKVMTEDLGPDWRSHFDQFSPIPFAAASIGQVHSAILSSSHPSPLAGQKVAVKIQFPGIKQSIASDLSYLSTLLTASALLPKGLFLESTIKTMRGELEDECDYEREAEMGRRFARLLEAAAPSSIEGVMQFCVPRVVDELCTGRVLTTEMMKGRPLTQASRYDQERRNRIATSILRLCLQELFHFRLMQTDPNWSNFLLNERTNELELLDFGATREYSAEFIEQWFALLSAAVRGDRESCLEWSHRIGYLTGAESEGMLEAHLSSMLLLAEPFSASSPSPYAFTNQTITARVRSHIPLMLRERKTPPPKETYSLNRKLSGAFLLCARLGADVRCREVWEEVAGSYKPLSASRSGSPASGWSAVGARGFHTAAAAASAPYPSASAARSMVSSRPSSMLAEARIRRRFDGLAPAPHGRASYSSSSTGAGSGQGAGAGALEGGFATAADDDDGPPARRLDLRSEWSRQHQQRLVLERQQRSHRSSTLDEGLAQLEIPRDPVGVESSSSHTAPVVSGKGAAEARMKIALGQEEGAAAVQEEEVVVAAGGAGAKPVLIRDVLVPRKPPPPGPEDCCMS</sequence>
<name>A0AAN6G4N6_9BASI</name>
<feature type="non-terminal residue" evidence="7">
    <location>
        <position position="908"/>
    </location>
</feature>
<dbReference type="Proteomes" id="UP001176521">
    <property type="component" value="Unassembled WGS sequence"/>
</dbReference>
<protein>
    <recommendedName>
        <fullName evidence="6">ABC1 atypical kinase-like domain-containing protein</fullName>
    </recommendedName>
</protein>
<keyword evidence="2" id="KW-0808">Transferase</keyword>
<reference evidence="7" key="1">
    <citation type="journal article" date="2023" name="PhytoFront">
        <title>Draft Genome Resources of Seven Strains of Tilletia horrida, Causal Agent of Kernel Smut of Rice.</title>
        <authorList>
            <person name="Khanal S."/>
            <person name="Antony Babu S."/>
            <person name="Zhou X.G."/>
        </authorList>
    </citation>
    <scope>NUCLEOTIDE SEQUENCE</scope>
    <source>
        <strain evidence="7">TX3</strain>
    </source>
</reference>
<dbReference type="GO" id="GO:0005524">
    <property type="term" value="F:ATP binding"/>
    <property type="evidence" value="ECO:0007669"/>
    <property type="project" value="UniProtKB-KW"/>
</dbReference>
<evidence type="ECO:0000256" key="2">
    <source>
        <dbReference type="ARBA" id="ARBA00022679"/>
    </source>
</evidence>
<dbReference type="CDD" id="cd13970">
    <property type="entry name" value="ABC1_ADCK3"/>
    <property type="match status" value="1"/>
</dbReference>
<dbReference type="PANTHER" id="PTHR43851">
    <property type="match status" value="1"/>
</dbReference>
<feature type="compositionally biased region" description="Pro residues" evidence="5">
    <location>
        <begin position="115"/>
        <end position="129"/>
    </location>
</feature>
<comment type="similarity">
    <text evidence="1">Belongs to the protein kinase superfamily. ADCK protein kinase family.</text>
</comment>
<feature type="domain" description="ABC1 atypical kinase-like" evidence="6">
    <location>
        <begin position="322"/>
        <end position="577"/>
    </location>
</feature>
<keyword evidence="8" id="KW-1185">Reference proteome</keyword>
<dbReference type="PANTHER" id="PTHR43851:SF3">
    <property type="entry name" value="COENZYME Q8"/>
    <property type="match status" value="1"/>
</dbReference>
<feature type="region of interest" description="Disordered" evidence="5">
    <location>
        <begin position="88"/>
        <end position="232"/>
    </location>
</feature>
<gene>
    <name evidence="7" type="ORF">OC842_007061</name>
</gene>
<feature type="region of interest" description="Disordered" evidence="5">
    <location>
        <begin position="25"/>
        <end position="76"/>
    </location>
</feature>
<dbReference type="GO" id="GO:0016740">
    <property type="term" value="F:transferase activity"/>
    <property type="evidence" value="ECO:0007669"/>
    <property type="project" value="UniProtKB-KW"/>
</dbReference>
<dbReference type="InterPro" id="IPR034646">
    <property type="entry name" value="ADCK3_dom"/>
</dbReference>
<dbReference type="InterPro" id="IPR011009">
    <property type="entry name" value="Kinase-like_dom_sf"/>
</dbReference>
<dbReference type="Pfam" id="PF03109">
    <property type="entry name" value="ABC1"/>
    <property type="match status" value="1"/>
</dbReference>
<dbReference type="AlphaFoldDB" id="A0AAN6G4N6"/>